<evidence type="ECO:0000256" key="1">
    <source>
        <dbReference type="ARBA" id="ARBA00012528"/>
    </source>
</evidence>
<dbReference type="InterPro" id="IPR001610">
    <property type="entry name" value="PAC"/>
</dbReference>
<evidence type="ECO:0000256" key="2">
    <source>
        <dbReference type="ARBA" id="ARBA00034247"/>
    </source>
</evidence>
<dbReference type="GO" id="GO:1902201">
    <property type="term" value="P:negative regulation of bacterial-type flagellum-dependent cell motility"/>
    <property type="evidence" value="ECO:0007669"/>
    <property type="project" value="TreeGrafter"/>
</dbReference>
<dbReference type="InterPro" id="IPR035965">
    <property type="entry name" value="PAS-like_dom_sf"/>
</dbReference>
<dbReference type="InterPro" id="IPR013655">
    <property type="entry name" value="PAS_fold_3"/>
</dbReference>
<feature type="domain" description="PAS" evidence="3">
    <location>
        <begin position="162"/>
        <end position="234"/>
    </location>
</feature>
<keyword evidence="7" id="KW-1185">Reference proteome</keyword>
<dbReference type="Proteomes" id="UP000215181">
    <property type="component" value="Unassembled WGS sequence"/>
</dbReference>
<dbReference type="Gene3D" id="3.30.450.20">
    <property type="entry name" value="PAS domain"/>
    <property type="match status" value="2"/>
</dbReference>
<dbReference type="Pfam" id="PF08447">
    <property type="entry name" value="PAS_3"/>
    <property type="match status" value="1"/>
</dbReference>
<dbReference type="AlphaFoldDB" id="A0A235EZ07"/>
<dbReference type="PROSITE" id="PS50887">
    <property type="entry name" value="GGDEF"/>
    <property type="match status" value="1"/>
</dbReference>
<sequence length="457" mass="50949">MLRSFGVGAIVSSTSLGAGICREVAMVQGVQDLELLQKLHVGVVVHAADARVIFLNDRACDLLGISKRDMLGALDLMPGWSLQDEKGHWLSPEDYPVNRVISTRLPLAEQVLGVVRPGIEGVAWAMVSAFPVFDPRGALEKIVISFYDVSQLKRTEAVLKERAEQLRFVLEGADLGLWDWSILTGEVMRNERWATMLGYTYEEIEHTTMQWSDFVHPDDRERAWASINAVLAGRAPTHKLEYRMQHKDGSYRWILDQANVTQRDEQGRPTRMCGIHADVTERKLLEEEVARQARTDYLTGVFNRRHFMALGGAEIERARRYVSELSILMLDVDAFKRINDRYGHHVGDAVLRKLADGCHSALRSLDVFGRLGGEEFAILLPETGLAAAAEVAERLRLLLAEAQVPIEGGQVVRFTVSIGVASMSSPEDSIDTLLNTADRALYAAKHAGRNRVHTLSS</sequence>
<dbReference type="GO" id="GO:0052621">
    <property type="term" value="F:diguanylate cyclase activity"/>
    <property type="evidence" value="ECO:0007669"/>
    <property type="project" value="UniProtKB-EC"/>
</dbReference>
<dbReference type="NCBIfam" id="TIGR00254">
    <property type="entry name" value="GGDEF"/>
    <property type="match status" value="1"/>
</dbReference>
<reference evidence="6 7" key="1">
    <citation type="submission" date="2017-07" db="EMBL/GenBank/DDBJ databases">
        <title>Thauera sp. KNDSS-Mac4 genome sequence and assembly.</title>
        <authorList>
            <person name="Mayilraj S."/>
        </authorList>
    </citation>
    <scope>NUCLEOTIDE SEQUENCE [LARGE SCALE GENOMIC DNA]</scope>
    <source>
        <strain evidence="6 7">KNDSS-Mac4</strain>
    </source>
</reference>
<gene>
    <name evidence="6" type="ORF">CGK74_08825</name>
</gene>
<organism evidence="6 7">
    <name type="scientific">Thauera propionica</name>
    <dbReference type="NCBI Taxonomy" id="2019431"/>
    <lineage>
        <taxon>Bacteria</taxon>
        <taxon>Pseudomonadati</taxon>
        <taxon>Pseudomonadota</taxon>
        <taxon>Betaproteobacteria</taxon>
        <taxon>Rhodocyclales</taxon>
        <taxon>Zoogloeaceae</taxon>
        <taxon>Thauera</taxon>
    </lineage>
</organism>
<comment type="catalytic activity">
    <reaction evidence="2">
        <text>2 GTP = 3',3'-c-di-GMP + 2 diphosphate</text>
        <dbReference type="Rhea" id="RHEA:24898"/>
        <dbReference type="ChEBI" id="CHEBI:33019"/>
        <dbReference type="ChEBI" id="CHEBI:37565"/>
        <dbReference type="ChEBI" id="CHEBI:58805"/>
        <dbReference type="EC" id="2.7.7.65"/>
    </reaction>
</comment>
<dbReference type="InterPro" id="IPR043128">
    <property type="entry name" value="Rev_trsase/Diguanyl_cyclase"/>
</dbReference>
<protein>
    <recommendedName>
        <fullName evidence="1">diguanylate cyclase</fullName>
        <ecNumber evidence="1">2.7.7.65</ecNumber>
    </recommendedName>
</protein>
<dbReference type="Pfam" id="PF00990">
    <property type="entry name" value="GGDEF"/>
    <property type="match status" value="1"/>
</dbReference>
<feature type="domain" description="PAS" evidence="3">
    <location>
        <begin position="34"/>
        <end position="72"/>
    </location>
</feature>
<dbReference type="SUPFAM" id="SSF55785">
    <property type="entry name" value="PYP-like sensor domain (PAS domain)"/>
    <property type="match status" value="2"/>
</dbReference>
<dbReference type="PANTHER" id="PTHR45138:SF9">
    <property type="entry name" value="DIGUANYLATE CYCLASE DGCM-RELATED"/>
    <property type="match status" value="1"/>
</dbReference>
<evidence type="ECO:0000259" key="3">
    <source>
        <dbReference type="PROSITE" id="PS50112"/>
    </source>
</evidence>
<evidence type="ECO:0000259" key="4">
    <source>
        <dbReference type="PROSITE" id="PS50113"/>
    </source>
</evidence>
<dbReference type="InterPro" id="IPR000700">
    <property type="entry name" value="PAS-assoc_C"/>
</dbReference>
<comment type="caution">
    <text evidence="6">The sequence shown here is derived from an EMBL/GenBank/DDBJ whole genome shotgun (WGS) entry which is preliminary data.</text>
</comment>
<dbReference type="FunFam" id="3.30.70.270:FF:000001">
    <property type="entry name" value="Diguanylate cyclase domain protein"/>
    <property type="match status" value="1"/>
</dbReference>
<dbReference type="Gene3D" id="3.30.70.270">
    <property type="match status" value="1"/>
</dbReference>
<proteinExistence type="predicted"/>
<dbReference type="GO" id="GO:0005886">
    <property type="term" value="C:plasma membrane"/>
    <property type="evidence" value="ECO:0007669"/>
    <property type="project" value="TreeGrafter"/>
</dbReference>
<dbReference type="CDD" id="cd00130">
    <property type="entry name" value="PAS"/>
    <property type="match status" value="2"/>
</dbReference>
<evidence type="ECO:0000313" key="7">
    <source>
        <dbReference type="Proteomes" id="UP000215181"/>
    </source>
</evidence>
<accession>A0A235EZ07</accession>
<dbReference type="InterPro" id="IPR000014">
    <property type="entry name" value="PAS"/>
</dbReference>
<dbReference type="NCBIfam" id="TIGR00229">
    <property type="entry name" value="sensory_box"/>
    <property type="match status" value="1"/>
</dbReference>
<dbReference type="EC" id="2.7.7.65" evidence="1"/>
<feature type="domain" description="PAC" evidence="4">
    <location>
        <begin position="238"/>
        <end position="291"/>
    </location>
</feature>
<evidence type="ECO:0000313" key="6">
    <source>
        <dbReference type="EMBL" id="OYD54282.1"/>
    </source>
</evidence>
<dbReference type="InterPro" id="IPR000160">
    <property type="entry name" value="GGDEF_dom"/>
</dbReference>
<dbReference type="PROSITE" id="PS50112">
    <property type="entry name" value="PAS"/>
    <property type="match status" value="2"/>
</dbReference>
<feature type="domain" description="GGDEF" evidence="5">
    <location>
        <begin position="323"/>
        <end position="457"/>
    </location>
</feature>
<name>A0A235EZ07_9RHOO</name>
<dbReference type="SMART" id="SM00267">
    <property type="entry name" value="GGDEF"/>
    <property type="match status" value="1"/>
</dbReference>
<dbReference type="PROSITE" id="PS50113">
    <property type="entry name" value="PAC"/>
    <property type="match status" value="2"/>
</dbReference>
<dbReference type="Pfam" id="PF13188">
    <property type="entry name" value="PAS_8"/>
    <property type="match status" value="1"/>
</dbReference>
<evidence type="ECO:0000259" key="5">
    <source>
        <dbReference type="PROSITE" id="PS50887"/>
    </source>
</evidence>
<dbReference type="CDD" id="cd01949">
    <property type="entry name" value="GGDEF"/>
    <property type="match status" value="1"/>
</dbReference>
<dbReference type="EMBL" id="NOIH01000008">
    <property type="protein sequence ID" value="OYD54282.1"/>
    <property type="molecule type" value="Genomic_DNA"/>
</dbReference>
<dbReference type="InterPro" id="IPR050469">
    <property type="entry name" value="Diguanylate_Cyclase"/>
</dbReference>
<dbReference type="GO" id="GO:0043709">
    <property type="term" value="P:cell adhesion involved in single-species biofilm formation"/>
    <property type="evidence" value="ECO:0007669"/>
    <property type="project" value="TreeGrafter"/>
</dbReference>
<dbReference type="SMART" id="SM00086">
    <property type="entry name" value="PAC"/>
    <property type="match status" value="2"/>
</dbReference>
<dbReference type="PANTHER" id="PTHR45138">
    <property type="entry name" value="REGULATORY COMPONENTS OF SENSORY TRANSDUCTION SYSTEM"/>
    <property type="match status" value="1"/>
</dbReference>
<feature type="domain" description="PAC" evidence="4">
    <location>
        <begin position="108"/>
        <end position="161"/>
    </location>
</feature>
<dbReference type="SUPFAM" id="SSF55073">
    <property type="entry name" value="Nucleotide cyclase"/>
    <property type="match status" value="1"/>
</dbReference>
<dbReference type="InterPro" id="IPR029787">
    <property type="entry name" value="Nucleotide_cyclase"/>
</dbReference>
<dbReference type="SMART" id="SM00091">
    <property type="entry name" value="PAS"/>
    <property type="match status" value="2"/>
</dbReference>